<feature type="compositionally biased region" description="Gly residues" evidence="1">
    <location>
        <begin position="249"/>
        <end position="273"/>
    </location>
</feature>
<feature type="compositionally biased region" description="Low complexity" evidence="1">
    <location>
        <begin position="274"/>
        <end position="288"/>
    </location>
</feature>
<evidence type="ECO:0000313" key="4">
    <source>
        <dbReference type="Proteomes" id="UP000250140"/>
    </source>
</evidence>
<keyword evidence="2" id="KW-0732">Signal</keyword>
<feature type="region of interest" description="Disordered" evidence="1">
    <location>
        <begin position="245"/>
        <end position="297"/>
    </location>
</feature>
<sequence>MTRYLFNYPVRLVIALVFFWSVCTATNGEQNTGNFTIVGGQIYTPGLAIVDSPQPFTPEGGDFLQVALDISGDGRLPQPPNNADPLTQIFNITIFLTSYTTLKNFTISNGTGTLPPLAPILAQEAGSTVKHVNFEWPDCLTGDGDSTGGNNSRGDYNISIHQNYRLNGTNFYTIFALPIQVTNGIVPFPPSTQILVKPIPGPVNSNGGRVACALLENPLLTDAELVASVNNPSVQPYIGGTVSISGTNSQGGGGEGGGGGTVGGQGQGGGGTIGNSNNNGNGQTFSQGEIGNSGTRGRPALGWTTAAIGIAMLLGATGWTAA</sequence>
<dbReference type="Proteomes" id="UP000250140">
    <property type="component" value="Unassembled WGS sequence"/>
</dbReference>
<evidence type="ECO:0000313" key="3">
    <source>
        <dbReference type="EMBL" id="OCL06307.1"/>
    </source>
</evidence>
<evidence type="ECO:0000256" key="1">
    <source>
        <dbReference type="SAM" id="MobiDB-lite"/>
    </source>
</evidence>
<dbReference type="AlphaFoldDB" id="A0A8E2EWQ0"/>
<feature type="chain" id="PRO_5034788157" evidence="2">
    <location>
        <begin position="26"/>
        <end position="322"/>
    </location>
</feature>
<gene>
    <name evidence="3" type="ORF">AOQ84DRAFT_390273</name>
</gene>
<dbReference type="EMBL" id="KV750092">
    <property type="protein sequence ID" value="OCL06307.1"/>
    <property type="molecule type" value="Genomic_DNA"/>
</dbReference>
<reference evidence="3 4" key="1">
    <citation type="journal article" date="2016" name="Nat. Commun.">
        <title>Ectomycorrhizal ecology is imprinted in the genome of the dominant symbiotic fungus Cenococcum geophilum.</title>
        <authorList>
            <consortium name="DOE Joint Genome Institute"/>
            <person name="Peter M."/>
            <person name="Kohler A."/>
            <person name="Ohm R.A."/>
            <person name="Kuo A."/>
            <person name="Krutzmann J."/>
            <person name="Morin E."/>
            <person name="Arend M."/>
            <person name="Barry K.W."/>
            <person name="Binder M."/>
            <person name="Choi C."/>
            <person name="Clum A."/>
            <person name="Copeland A."/>
            <person name="Grisel N."/>
            <person name="Haridas S."/>
            <person name="Kipfer T."/>
            <person name="LaButti K."/>
            <person name="Lindquist E."/>
            <person name="Lipzen A."/>
            <person name="Maire R."/>
            <person name="Meier B."/>
            <person name="Mihaltcheva S."/>
            <person name="Molinier V."/>
            <person name="Murat C."/>
            <person name="Poggeler S."/>
            <person name="Quandt C.A."/>
            <person name="Sperisen C."/>
            <person name="Tritt A."/>
            <person name="Tisserant E."/>
            <person name="Crous P.W."/>
            <person name="Henrissat B."/>
            <person name="Nehls U."/>
            <person name="Egli S."/>
            <person name="Spatafora J.W."/>
            <person name="Grigoriev I.V."/>
            <person name="Martin F.M."/>
        </authorList>
    </citation>
    <scope>NUCLEOTIDE SEQUENCE [LARGE SCALE GENOMIC DNA]</scope>
    <source>
        <strain evidence="3 4">CBS 207.34</strain>
    </source>
</reference>
<organism evidence="3 4">
    <name type="scientific">Glonium stellatum</name>
    <dbReference type="NCBI Taxonomy" id="574774"/>
    <lineage>
        <taxon>Eukaryota</taxon>
        <taxon>Fungi</taxon>
        <taxon>Dikarya</taxon>
        <taxon>Ascomycota</taxon>
        <taxon>Pezizomycotina</taxon>
        <taxon>Dothideomycetes</taxon>
        <taxon>Pleosporomycetidae</taxon>
        <taxon>Gloniales</taxon>
        <taxon>Gloniaceae</taxon>
        <taxon>Glonium</taxon>
    </lineage>
</organism>
<feature type="signal peptide" evidence="2">
    <location>
        <begin position="1"/>
        <end position="25"/>
    </location>
</feature>
<dbReference type="OrthoDB" id="3267335at2759"/>
<accession>A0A8E2EWQ0</accession>
<evidence type="ECO:0000256" key="2">
    <source>
        <dbReference type="SAM" id="SignalP"/>
    </source>
</evidence>
<protein>
    <submittedName>
        <fullName evidence="3">Uncharacterized protein</fullName>
    </submittedName>
</protein>
<proteinExistence type="predicted"/>
<name>A0A8E2EWQ0_9PEZI</name>
<keyword evidence="4" id="KW-1185">Reference proteome</keyword>